<feature type="compositionally biased region" description="Basic and acidic residues" evidence="2">
    <location>
        <begin position="134"/>
        <end position="152"/>
    </location>
</feature>
<reference evidence="3 4" key="1">
    <citation type="submission" date="2017-05" db="EMBL/GenBank/DDBJ databases">
        <title>The Genome Sequence of Tsuchiyaea wingfieldii DSM 27421.</title>
        <authorList>
            <person name="Cuomo C."/>
            <person name="Passer A."/>
            <person name="Billmyre B."/>
            <person name="Heitman J."/>
        </authorList>
    </citation>
    <scope>NUCLEOTIDE SEQUENCE [LARGE SCALE GENOMIC DNA]</scope>
    <source>
        <strain evidence="3 4">DSM 27421</strain>
    </source>
</reference>
<evidence type="ECO:0000313" key="3">
    <source>
        <dbReference type="EMBL" id="TYJ55363.1"/>
    </source>
</evidence>
<feature type="region of interest" description="Disordered" evidence="2">
    <location>
        <begin position="11"/>
        <end position="32"/>
    </location>
</feature>
<comment type="caution">
    <text evidence="3">The sequence shown here is derived from an EMBL/GenBank/DDBJ whole genome shotgun (WGS) entry which is preliminary data.</text>
</comment>
<evidence type="ECO:0000256" key="2">
    <source>
        <dbReference type="SAM" id="MobiDB-lite"/>
    </source>
</evidence>
<dbReference type="EMBL" id="NIDF01000041">
    <property type="protein sequence ID" value="TYJ55363.1"/>
    <property type="molecule type" value="Genomic_DNA"/>
</dbReference>
<evidence type="ECO:0000256" key="1">
    <source>
        <dbReference type="SAM" id="Coils"/>
    </source>
</evidence>
<feature type="compositionally biased region" description="Polar residues" evidence="2">
    <location>
        <begin position="14"/>
        <end position="23"/>
    </location>
</feature>
<evidence type="ECO:0000313" key="4">
    <source>
        <dbReference type="Proteomes" id="UP000322245"/>
    </source>
</evidence>
<feature type="coiled-coil region" evidence="1">
    <location>
        <begin position="87"/>
        <end position="114"/>
    </location>
</feature>
<accession>A0A5D3AZ41</accession>
<keyword evidence="1" id="KW-0175">Coiled coil</keyword>
<sequence length="152" mass="15639">MSQLSDLELVAQVMSGSEQPPASNGTAQATNGAQAGIDLSSLSNVDPSSLLPADLASLHPLLSSLSLSPEDLDNLDEGEIGAILGQLEAADGVADDLEGKLDKLLEMLGGVEEEIVEGKGELQEGESLQNTAAEGEKKTPETEAKTEGKKQA</sequence>
<keyword evidence="4" id="KW-1185">Reference proteome</keyword>
<organism evidence="3 4">
    <name type="scientific">Cryptococcus floricola</name>
    <dbReference type="NCBI Taxonomy" id="2591691"/>
    <lineage>
        <taxon>Eukaryota</taxon>
        <taxon>Fungi</taxon>
        <taxon>Dikarya</taxon>
        <taxon>Basidiomycota</taxon>
        <taxon>Agaricomycotina</taxon>
        <taxon>Tremellomycetes</taxon>
        <taxon>Tremellales</taxon>
        <taxon>Cryptococcaceae</taxon>
        <taxon>Cryptococcus</taxon>
    </lineage>
</organism>
<proteinExistence type="predicted"/>
<gene>
    <name evidence="3" type="ORF">B9479_003978</name>
</gene>
<name>A0A5D3AZ41_9TREE</name>
<protein>
    <submittedName>
        <fullName evidence="3">Uncharacterized protein</fullName>
    </submittedName>
</protein>
<feature type="region of interest" description="Disordered" evidence="2">
    <location>
        <begin position="116"/>
        <end position="152"/>
    </location>
</feature>
<dbReference type="AlphaFoldDB" id="A0A5D3AZ41"/>
<dbReference type="Proteomes" id="UP000322245">
    <property type="component" value="Unassembled WGS sequence"/>
</dbReference>